<protein>
    <submittedName>
        <fullName evidence="1">Carbonic anhydrase</fullName>
    </submittedName>
</protein>
<evidence type="ECO:0000313" key="2">
    <source>
        <dbReference type="Proteomes" id="UP001314796"/>
    </source>
</evidence>
<dbReference type="SUPFAM" id="SSF53056">
    <property type="entry name" value="beta-carbonic anhydrase, cab"/>
    <property type="match status" value="1"/>
</dbReference>
<accession>A0ABS2NPQ7</accession>
<dbReference type="Gene3D" id="3.40.1050.10">
    <property type="entry name" value="Carbonic anhydrase"/>
    <property type="match status" value="1"/>
</dbReference>
<organism evidence="1 2">
    <name type="scientific">Alkaliphilus hydrothermalis</name>
    <dbReference type="NCBI Taxonomy" id="1482730"/>
    <lineage>
        <taxon>Bacteria</taxon>
        <taxon>Bacillati</taxon>
        <taxon>Bacillota</taxon>
        <taxon>Clostridia</taxon>
        <taxon>Peptostreptococcales</taxon>
        <taxon>Natronincolaceae</taxon>
        <taxon>Alkaliphilus</taxon>
    </lineage>
</organism>
<dbReference type="Pfam" id="PF20393">
    <property type="entry name" value="Pro_CA_2"/>
    <property type="match status" value="1"/>
</dbReference>
<dbReference type="Proteomes" id="UP001314796">
    <property type="component" value="Unassembled WGS sequence"/>
</dbReference>
<name>A0ABS2NPQ7_9FIRM</name>
<dbReference type="EMBL" id="JAFBEE010000008">
    <property type="protein sequence ID" value="MBM7614930.1"/>
    <property type="molecule type" value="Genomic_DNA"/>
</dbReference>
<evidence type="ECO:0000313" key="1">
    <source>
        <dbReference type="EMBL" id="MBM7614930.1"/>
    </source>
</evidence>
<dbReference type="RefSeq" id="WP_204401619.1">
    <property type="nucleotide sequence ID" value="NZ_JAFBEE010000008.1"/>
</dbReference>
<reference evidence="1 2" key="1">
    <citation type="submission" date="2021-01" db="EMBL/GenBank/DDBJ databases">
        <title>Genomic Encyclopedia of Type Strains, Phase IV (KMG-IV): sequencing the most valuable type-strain genomes for metagenomic binning, comparative biology and taxonomic classification.</title>
        <authorList>
            <person name="Goeker M."/>
        </authorList>
    </citation>
    <scope>NUCLEOTIDE SEQUENCE [LARGE SCALE GENOMIC DNA]</scope>
    <source>
        <strain evidence="1 2">DSM 25890</strain>
    </source>
</reference>
<keyword evidence="2" id="KW-1185">Reference proteome</keyword>
<gene>
    <name evidence="1" type="ORF">JOC73_001492</name>
</gene>
<proteinExistence type="predicted"/>
<dbReference type="InterPro" id="IPR046871">
    <property type="entry name" value="Pro_CA_2"/>
</dbReference>
<sequence length="128" mass="14264">MDMNKKFVTSINCMDGRTQEPIITYLKTEYGADYVDMITEPGPNKILAENTNTVLIESIKTRVEVSTGKHDSKVIAIVGHYDCGGNPADEATQKDQINASVTNVKSWYPEVDVIGVWVDEAWKVNRVV</sequence>
<dbReference type="InterPro" id="IPR036874">
    <property type="entry name" value="Carbonic_anhydrase_sf"/>
</dbReference>
<comment type="caution">
    <text evidence="1">The sequence shown here is derived from an EMBL/GenBank/DDBJ whole genome shotgun (WGS) entry which is preliminary data.</text>
</comment>